<dbReference type="InterPro" id="IPR023393">
    <property type="entry name" value="START-like_dom_sf"/>
</dbReference>
<dbReference type="RefSeq" id="WP_093306398.1">
    <property type="nucleotide sequence ID" value="NZ_FOOH01000035.1"/>
</dbReference>
<sequence length="169" mass="19496">MKIYTKKSVQKLPISLEKAWEFLSNPGNLKTITPDYMGFNILSGADRAMYPGQIIQYIVTPIAGIKTKWVTEITHVKDKEYFVDEQRFGPYALWHHKHFLEEIPGGVEMEDIVDYKLPFGILGQMAHPFLVAPKLKEIFGYRQKKLVELFGEFDESKTKNSTLKQDILA</sequence>
<dbReference type="SUPFAM" id="SSF55961">
    <property type="entry name" value="Bet v1-like"/>
    <property type="match status" value="1"/>
</dbReference>
<gene>
    <name evidence="1" type="ORF">SAMN04488033_13519</name>
</gene>
<evidence type="ECO:0000313" key="2">
    <source>
        <dbReference type="Proteomes" id="UP000199116"/>
    </source>
</evidence>
<evidence type="ECO:0000313" key="1">
    <source>
        <dbReference type="EMBL" id="SFG18890.1"/>
    </source>
</evidence>
<dbReference type="Proteomes" id="UP000199116">
    <property type="component" value="Unassembled WGS sequence"/>
</dbReference>
<protein>
    <submittedName>
        <fullName evidence="1">Ligand-binding SRPBCC domain-containing protein</fullName>
    </submittedName>
</protein>
<accession>A0A1I2PTE4</accession>
<dbReference type="AlphaFoldDB" id="A0A1I2PTE4"/>
<proteinExistence type="predicted"/>
<reference evidence="2" key="1">
    <citation type="submission" date="2016-10" db="EMBL/GenBank/DDBJ databases">
        <authorList>
            <person name="Varghese N."/>
            <person name="Submissions S."/>
        </authorList>
    </citation>
    <scope>NUCLEOTIDE SEQUENCE [LARGE SCALE GENOMIC DNA]</scope>
    <source>
        <strain evidence="2">DSM 23515</strain>
    </source>
</reference>
<dbReference type="CDD" id="cd07820">
    <property type="entry name" value="SRPBCC_3"/>
    <property type="match status" value="1"/>
</dbReference>
<name>A0A1I2PTE4_9FLAO</name>
<organism evidence="1 2">
    <name type="scientific">Salegentibacter agarivorans</name>
    <dbReference type="NCBI Taxonomy" id="345907"/>
    <lineage>
        <taxon>Bacteria</taxon>
        <taxon>Pseudomonadati</taxon>
        <taxon>Bacteroidota</taxon>
        <taxon>Flavobacteriia</taxon>
        <taxon>Flavobacteriales</taxon>
        <taxon>Flavobacteriaceae</taxon>
        <taxon>Salegentibacter</taxon>
    </lineage>
</organism>
<dbReference type="EMBL" id="FOOH01000035">
    <property type="protein sequence ID" value="SFG18890.1"/>
    <property type="molecule type" value="Genomic_DNA"/>
</dbReference>
<keyword evidence="2" id="KW-1185">Reference proteome</keyword>
<dbReference type="Gene3D" id="3.30.530.20">
    <property type="match status" value="1"/>
</dbReference>